<comment type="caution">
    <text evidence="1">The sequence shown here is derived from an EMBL/GenBank/DDBJ whole genome shotgun (WGS) entry which is preliminary data.</text>
</comment>
<dbReference type="Proteomes" id="UP000284006">
    <property type="component" value="Unassembled WGS sequence"/>
</dbReference>
<name>A0A418XRJ5_9BURK</name>
<protein>
    <submittedName>
        <fullName evidence="1">Uncharacterized protein</fullName>
    </submittedName>
</protein>
<sequence length="75" mass="8551">MTLPAGHAPSAAHFHVARLTPKRPEQLAHPYYEQQGDIDEFAFVSKPYRLPEILKRLRWALIPSFVTATTSESVY</sequence>
<dbReference type="AlphaFoldDB" id="A0A418XRJ5"/>
<proteinExistence type="predicted"/>
<organism evidence="1 2">
    <name type="scientific">Massilia cavernae</name>
    <dbReference type="NCBI Taxonomy" id="2320864"/>
    <lineage>
        <taxon>Bacteria</taxon>
        <taxon>Pseudomonadati</taxon>
        <taxon>Pseudomonadota</taxon>
        <taxon>Betaproteobacteria</taxon>
        <taxon>Burkholderiales</taxon>
        <taxon>Oxalobacteraceae</taxon>
        <taxon>Telluria group</taxon>
        <taxon>Massilia</taxon>
    </lineage>
</organism>
<evidence type="ECO:0000313" key="2">
    <source>
        <dbReference type="Proteomes" id="UP000284006"/>
    </source>
</evidence>
<evidence type="ECO:0000313" key="1">
    <source>
        <dbReference type="EMBL" id="RJG15139.1"/>
    </source>
</evidence>
<accession>A0A418XRJ5</accession>
<reference evidence="1 2" key="1">
    <citation type="submission" date="2018-09" db="EMBL/GenBank/DDBJ databases">
        <authorList>
            <person name="Zhu H."/>
        </authorList>
    </citation>
    <scope>NUCLEOTIDE SEQUENCE [LARGE SCALE GENOMIC DNA]</scope>
    <source>
        <strain evidence="1 2">K1S02-61</strain>
    </source>
</reference>
<gene>
    <name evidence="1" type="ORF">D3872_14775</name>
</gene>
<keyword evidence="2" id="KW-1185">Reference proteome</keyword>
<dbReference type="EMBL" id="QYUP01000120">
    <property type="protein sequence ID" value="RJG15139.1"/>
    <property type="molecule type" value="Genomic_DNA"/>
</dbReference>